<sequence>MAPVYPSSSQCIAFFWVSSMPPSQSVVHINPSLPTTDFSFPPTLRATVKRLSDSCQQFIHLLTCPATFCASCPQESRD</sequence>
<proteinExistence type="predicted"/>
<name>A0A9P8USF4_9PEZI</name>
<accession>A0A9P8USF4</accession>
<dbReference type="RefSeq" id="XP_045961846.1">
    <property type="nucleotide sequence ID" value="XM_046095365.1"/>
</dbReference>
<dbReference type="AlphaFoldDB" id="A0A9P8USF4"/>
<evidence type="ECO:0000313" key="2">
    <source>
        <dbReference type="Proteomes" id="UP000758603"/>
    </source>
</evidence>
<gene>
    <name evidence="1" type="ORF">BKA67DRAFT_193288</name>
</gene>
<dbReference type="EMBL" id="JAGPXC010000002">
    <property type="protein sequence ID" value="KAH6657612.1"/>
    <property type="molecule type" value="Genomic_DNA"/>
</dbReference>
<reference evidence="1" key="1">
    <citation type="journal article" date="2021" name="Nat. Commun.">
        <title>Genetic determinants of endophytism in the Arabidopsis root mycobiome.</title>
        <authorList>
            <person name="Mesny F."/>
            <person name="Miyauchi S."/>
            <person name="Thiergart T."/>
            <person name="Pickel B."/>
            <person name="Atanasova L."/>
            <person name="Karlsson M."/>
            <person name="Huettel B."/>
            <person name="Barry K.W."/>
            <person name="Haridas S."/>
            <person name="Chen C."/>
            <person name="Bauer D."/>
            <person name="Andreopoulos W."/>
            <person name="Pangilinan J."/>
            <person name="LaButti K."/>
            <person name="Riley R."/>
            <person name="Lipzen A."/>
            <person name="Clum A."/>
            <person name="Drula E."/>
            <person name="Henrissat B."/>
            <person name="Kohler A."/>
            <person name="Grigoriev I.V."/>
            <person name="Martin F.M."/>
            <person name="Hacquard S."/>
        </authorList>
    </citation>
    <scope>NUCLEOTIDE SEQUENCE</scope>
    <source>
        <strain evidence="1">MPI-SDFR-AT-0073</strain>
    </source>
</reference>
<keyword evidence="2" id="KW-1185">Reference proteome</keyword>
<dbReference type="Proteomes" id="UP000758603">
    <property type="component" value="Unassembled WGS sequence"/>
</dbReference>
<dbReference type="GeneID" id="70124258"/>
<comment type="caution">
    <text evidence="1">The sequence shown here is derived from an EMBL/GenBank/DDBJ whole genome shotgun (WGS) entry which is preliminary data.</text>
</comment>
<protein>
    <submittedName>
        <fullName evidence="1">Uncharacterized protein</fullName>
    </submittedName>
</protein>
<organism evidence="1 2">
    <name type="scientific">Truncatella angustata</name>
    <dbReference type="NCBI Taxonomy" id="152316"/>
    <lineage>
        <taxon>Eukaryota</taxon>
        <taxon>Fungi</taxon>
        <taxon>Dikarya</taxon>
        <taxon>Ascomycota</taxon>
        <taxon>Pezizomycotina</taxon>
        <taxon>Sordariomycetes</taxon>
        <taxon>Xylariomycetidae</taxon>
        <taxon>Amphisphaeriales</taxon>
        <taxon>Sporocadaceae</taxon>
        <taxon>Truncatella</taxon>
    </lineage>
</organism>
<evidence type="ECO:0000313" key="1">
    <source>
        <dbReference type="EMBL" id="KAH6657612.1"/>
    </source>
</evidence>